<comment type="subcellular location">
    <subcellularLocation>
        <location evidence="1">Membrane</location>
        <topology evidence="1">Multi-pass membrane protein</topology>
    </subcellularLocation>
</comment>
<name>A0ABQ2ZYK9_9GAMM</name>
<evidence type="ECO:0000313" key="8">
    <source>
        <dbReference type="Proteomes" id="UP000621898"/>
    </source>
</evidence>
<protein>
    <submittedName>
        <fullName evidence="7">VirB6 protein</fullName>
    </submittedName>
</protein>
<keyword evidence="2 6" id="KW-0812">Transmembrane</keyword>
<organism evidence="7 8">
    <name type="scientific">Rhodanobacter panaciterrae</name>
    <dbReference type="NCBI Taxonomy" id="490572"/>
    <lineage>
        <taxon>Bacteria</taxon>
        <taxon>Pseudomonadati</taxon>
        <taxon>Pseudomonadota</taxon>
        <taxon>Gammaproteobacteria</taxon>
        <taxon>Lysobacterales</taxon>
        <taxon>Rhodanobacteraceae</taxon>
        <taxon>Rhodanobacter</taxon>
    </lineage>
</organism>
<comment type="caution">
    <text evidence="7">The sequence shown here is derived from an EMBL/GenBank/DDBJ whole genome shotgun (WGS) entry which is preliminary data.</text>
</comment>
<keyword evidence="4 6" id="KW-0472">Membrane</keyword>
<feature type="transmembrane region" description="Helical" evidence="6">
    <location>
        <begin position="20"/>
        <end position="44"/>
    </location>
</feature>
<keyword evidence="8" id="KW-1185">Reference proteome</keyword>
<keyword evidence="3 6" id="KW-1133">Transmembrane helix</keyword>
<feature type="transmembrane region" description="Helical" evidence="6">
    <location>
        <begin position="65"/>
        <end position="85"/>
    </location>
</feature>
<feature type="transmembrane region" description="Helical" evidence="6">
    <location>
        <begin position="225"/>
        <end position="243"/>
    </location>
</feature>
<dbReference type="InterPro" id="IPR007688">
    <property type="entry name" value="Conjugal_tfr_TrbL/VirB6"/>
</dbReference>
<sequence>MVYFVLIYNWLHERIDSFGANLMGAVTSWMTALALILVTIWIMIQGYRLITGQSRESMMGLVTNMVRVVVIVTVATTVGAVGHSLHTLVTTELTTDINQLFTGDDTTLAETIDKNLAYTQLAMSAIDTVQVPPGDTEGTASKTRAQAFATFGTASPPMAAAAMLLLYEITLALVIGLAPLFIMCLIFEQTKGLFQKWLLYGIGTLFSMGVLAFISSLVLQLTLRVAGALWTAGIINSITGLGAEGFTSQSMQQGGIGLLMTVLIVSSPPLAAMFFQGTVGNFMHFSAFGGGMASRPGPQGQPPGAYGGGSGGGAHAPAPYTGQPNTGGQGVNAFGSAFGNPTRVNGAPSVVQVDAIKSVTPR</sequence>
<accession>A0ABQ2ZYK9</accession>
<dbReference type="RefSeq" id="WP_229792856.1">
    <property type="nucleotide sequence ID" value="NZ_BMXT01000002.1"/>
</dbReference>
<evidence type="ECO:0000256" key="3">
    <source>
        <dbReference type="ARBA" id="ARBA00022989"/>
    </source>
</evidence>
<feature type="region of interest" description="Disordered" evidence="5">
    <location>
        <begin position="293"/>
        <end position="346"/>
    </location>
</feature>
<evidence type="ECO:0000256" key="6">
    <source>
        <dbReference type="SAM" id="Phobius"/>
    </source>
</evidence>
<evidence type="ECO:0000256" key="4">
    <source>
        <dbReference type="ARBA" id="ARBA00023136"/>
    </source>
</evidence>
<dbReference type="Pfam" id="PF04610">
    <property type="entry name" value="TrbL"/>
    <property type="match status" value="1"/>
</dbReference>
<dbReference type="EMBL" id="BMXT01000002">
    <property type="protein sequence ID" value="GGY27169.1"/>
    <property type="molecule type" value="Genomic_DNA"/>
</dbReference>
<evidence type="ECO:0000256" key="2">
    <source>
        <dbReference type="ARBA" id="ARBA00022692"/>
    </source>
</evidence>
<gene>
    <name evidence="7" type="primary">virB6</name>
    <name evidence="7" type="ORF">GCM10008098_20300</name>
</gene>
<feature type="transmembrane region" description="Helical" evidence="6">
    <location>
        <begin position="198"/>
        <end position="219"/>
    </location>
</feature>
<feature type="compositionally biased region" description="Gly residues" evidence="5">
    <location>
        <begin position="305"/>
        <end position="314"/>
    </location>
</feature>
<proteinExistence type="predicted"/>
<feature type="transmembrane region" description="Helical" evidence="6">
    <location>
        <begin position="164"/>
        <end position="186"/>
    </location>
</feature>
<evidence type="ECO:0000256" key="1">
    <source>
        <dbReference type="ARBA" id="ARBA00004141"/>
    </source>
</evidence>
<dbReference type="Proteomes" id="UP000621898">
    <property type="component" value="Unassembled WGS sequence"/>
</dbReference>
<feature type="transmembrane region" description="Helical" evidence="6">
    <location>
        <begin position="255"/>
        <end position="275"/>
    </location>
</feature>
<evidence type="ECO:0000256" key="5">
    <source>
        <dbReference type="SAM" id="MobiDB-lite"/>
    </source>
</evidence>
<evidence type="ECO:0000313" key="7">
    <source>
        <dbReference type="EMBL" id="GGY27169.1"/>
    </source>
</evidence>
<reference evidence="8" key="1">
    <citation type="journal article" date="2019" name="Int. J. Syst. Evol. Microbiol.">
        <title>The Global Catalogue of Microorganisms (GCM) 10K type strain sequencing project: providing services to taxonomists for standard genome sequencing and annotation.</title>
        <authorList>
            <consortium name="The Broad Institute Genomics Platform"/>
            <consortium name="The Broad Institute Genome Sequencing Center for Infectious Disease"/>
            <person name="Wu L."/>
            <person name="Ma J."/>
        </authorList>
    </citation>
    <scope>NUCLEOTIDE SEQUENCE [LARGE SCALE GENOMIC DNA]</scope>
    <source>
        <strain evidence="8">KCTC 22232</strain>
    </source>
</reference>